<proteinExistence type="predicted"/>
<dbReference type="EMBL" id="CP094970">
    <property type="protein sequence ID" value="UYM07446.1"/>
    <property type="molecule type" value="Genomic_DNA"/>
</dbReference>
<sequence length="121" mass="13766">MDTRALRYDLAQRYFDSRDYRGAIHELTGIVEQSPEDVGVRMLLARSYFHAALLSPAETQLREVIERDPIESYAHHMLARTLERQSRHDEATKHRRIAAALTGDDELLRPHRATATAGGQG</sequence>
<organism evidence="2 3">
    <name type="scientific">Solicola gregarius</name>
    <dbReference type="NCBI Taxonomy" id="2908642"/>
    <lineage>
        <taxon>Bacteria</taxon>
        <taxon>Bacillati</taxon>
        <taxon>Actinomycetota</taxon>
        <taxon>Actinomycetes</taxon>
        <taxon>Propionibacteriales</taxon>
        <taxon>Nocardioidaceae</taxon>
        <taxon>Solicola</taxon>
    </lineage>
</organism>
<feature type="region of interest" description="Disordered" evidence="1">
    <location>
        <begin position="82"/>
        <end position="121"/>
    </location>
</feature>
<gene>
    <name evidence="2" type="ORF">L0C25_10365</name>
</gene>
<dbReference type="Gene3D" id="1.25.40.10">
    <property type="entry name" value="Tetratricopeptide repeat domain"/>
    <property type="match status" value="1"/>
</dbReference>
<name>A0AA46TLF8_9ACTN</name>
<feature type="compositionally biased region" description="Basic and acidic residues" evidence="1">
    <location>
        <begin position="82"/>
        <end position="92"/>
    </location>
</feature>
<dbReference type="Proteomes" id="UP001164390">
    <property type="component" value="Chromosome"/>
</dbReference>
<evidence type="ECO:0000313" key="3">
    <source>
        <dbReference type="Proteomes" id="UP001164390"/>
    </source>
</evidence>
<evidence type="ECO:0000313" key="2">
    <source>
        <dbReference type="EMBL" id="UYM07446.1"/>
    </source>
</evidence>
<dbReference type="AlphaFoldDB" id="A0AA46TLF8"/>
<protein>
    <submittedName>
        <fullName evidence="2">Tetratricopeptide repeat protein</fullName>
    </submittedName>
</protein>
<accession>A0AA46TLF8</accession>
<dbReference type="RefSeq" id="WP_271636421.1">
    <property type="nucleotide sequence ID" value="NZ_CP094970.1"/>
</dbReference>
<dbReference type="SUPFAM" id="SSF48452">
    <property type="entry name" value="TPR-like"/>
    <property type="match status" value="1"/>
</dbReference>
<keyword evidence="3" id="KW-1185">Reference proteome</keyword>
<dbReference type="Pfam" id="PF14559">
    <property type="entry name" value="TPR_19"/>
    <property type="match status" value="1"/>
</dbReference>
<reference evidence="2" key="1">
    <citation type="submission" date="2022-01" db="EMBL/GenBank/DDBJ databases">
        <title>Nocardioidaceae gen. sp. A5X3R13.</title>
        <authorList>
            <person name="Lopez Marin M.A."/>
            <person name="Uhlik O."/>
        </authorList>
    </citation>
    <scope>NUCLEOTIDE SEQUENCE</scope>
    <source>
        <strain evidence="2">A5X3R13</strain>
    </source>
</reference>
<dbReference type="KEGG" id="sgrg:L0C25_10365"/>
<evidence type="ECO:0000256" key="1">
    <source>
        <dbReference type="SAM" id="MobiDB-lite"/>
    </source>
</evidence>
<dbReference type="InterPro" id="IPR011990">
    <property type="entry name" value="TPR-like_helical_dom_sf"/>
</dbReference>